<protein>
    <submittedName>
        <fullName evidence="4">CRIB domain-containing protein</fullName>
    </submittedName>
</protein>
<accession>A0A0R3TBS8</accession>
<dbReference type="InterPro" id="IPR036936">
    <property type="entry name" value="CRIB_dom_sf"/>
</dbReference>
<feature type="domain" description="CRIB" evidence="1">
    <location>
        <begin position="10"/>
        <end position="44"/>
    </location>
</feature>
<dbReference type="OrthoDB" id="2914378at2759"/>
<dbReference type="Gene3D" id="3.90.810.10">
    <property type="entry name" value="CRIB domain"/>
    <property type="match status" value="1"/>
</dbReference>
<dbReference type="Pfam" id="PF00786">
    <property type="entry name" value="PBD"/>
    <property type="match status" value="1"/>
</dbReference>
<dbReference type="EMBL" id="UZAE01003237">
    <property type="protein sequence ID" value="VDO00375.1"/>
    <property type="molecule type" value="Genomic_DNA"/>
</dbReference>
<dbReference type="STRING" id="102285.A0A0R3TBS8"/>
<organism evidence="4">
    <name type="scientific">Rodentolepis nana</name>
    <name type="common">Dwarf tapeworm</name>
    <name type="synonym">Hymenolepis nana</name>
    <dbReference type="NCBI Taxonomy" id="102285"/>
    <lineage>
        <taxon>Eukaryota</taxon>
        <taxon>Metazoa</taxon>
        <taxon>Spiralia</taxon>
        <taxon>Lophotrochozoa</taxon>
        <taxon>Platyhelminthes</taxon>
        <taxon>Cestoda</taxon>
        <taxon>Eucestoda</taxon>
        <taxon>Cyclophyllidea</taxon>
        <taxon>Hymenolepididae</taxon>
        <taxon>Rodentolepis</taxon>
    </lineage>
</organism>
<gene>
    <name evidence="2" type="ORF">HNAJ_LOCUS4515</name>
</gene>
<sequence>MNCRKCAGLCGMPPAWRQWLQDSNISPRERKQNPELVIEVLQCYDAATQNANQQKFMTQKGSWGMLPLLILRGISFNWTTYSSDKFLM</sequence>
<keyword evidence="3" id="KW-1185">Reference proteome</keyword>
<dbReference type="InterPro" id="IPR000095">
    <property type="entry name" value="CRIB_dom"/>
</dbReference>
<dbReference type="AlphaFoldDB" id="A0A0R3TBS8"/>
<evidence type="ECO:0000313" key="2">
    <source>
        <dbReference type="EMBL" id="VDO00375.1"/>
    </source>
</evidence>
<evidence type="ECO:0000313" key="3">
    <source>
        <dbReference type="Proteomes" id="UP000278807"/>
    </source>
</evidence>
<evidence type="ECO:0000313" key="4">
    <source>
        <dbReference type="WBParaSite" id="HNAJ_0000451701-mRNA-1"/>
    </source>
</evidence>
<evidence type="ECO:0000259" key="1">
    <source>
        <dbReference type="Pfam" id="PF00786"/>
    </source>
</evidence>
<dbReference type="WBParaSite" id="HNAJ_0000451701-mRNA-1">
    <property type="protein sequence ID" value="HNAJ_0000451701-mRNA-1"/>
    <property type="gene ID" value="HNAJ_0000451701"/>
</dbReference>
<proteinExistence type="predicted"/>
<reference evidence="2 3" key="2">
    <citation type="submission" date="2018-11" db="EMBL/GenBank/DDBJ databases">
        <authorList>
            <consortium name="Pathogen Informatics"/>
        </authorList>
    </citation>
    <scope>NUCLEOTIDE SEQUENCE [LARGE SCALE GENOMIC DNA]</scope>
</reference>
<name>A0A0R3TBS8_RODNA</name>
<dbReference type="Proteomes" id="UP000278807">
    <property type="component" value="Unassembled WGS sequence"/>
</dbReference>
<reference evidence="4" key="1">
    <citation type="submission" date="2017-02" db="UniProtKB">
        <authorList>
            <consortium name="WormBaseParasite"/>
        </authorList>
    </citation>
    <scope>IDENTIFICATION</scope>
</reference>